<dbReference type="Gene3D" id="3.20.20.70">
    <property type="entry name" value="Aldolase class I"/>
    <property type="match status" value="1"/>
</dbReference>
<proteinExistence type="predicted"/>
<dbReference type="InterPro" id="IPR013785">
    <property type="entry name" value="Aldolase_TIM"/>
</dbReference>
<evidence type="ECO:0000313" key="3">
    <source>
        <dbReference type="Proteomes" id="UP000669179"/>
    </source>
</evidence>
<dbReference type="InterPro" id="IPR054574">
    <property type="entry name" value="Cgl0159_dom"/>
</dbReference>
<protein>
    <submittedName>
        <fullName evidence="2">Aldolase</fullName>
    </submittedName>
</protein>
<dbReference type="Proteomes" id="UP000669179">
    <property type="component" value="Unassembled WGS sequence"/>
</dbReference>
<reference evidence="2" key="1">
    <citation type="submission" date="2021-03" db="EMBL/GenBank/DDBJ databases">
        <authorList>
            <person name="Kanchanasin P."/>
            <person name="Saeng-In P."/>
            <person name="Phongsopitanun W."/>
            <person name="Yuki M."/>
            <person name="Kudo T."/>
            <person name="Ohkuma M."/>
            <person name="Tanasupawat S."/>
        </authorList>
    </citation>
    <scope>NUCLEOTIDE SEQUENCE</scope>
    <source>
        <strain evidence="2">GKU 128</strain>
    </source>
</reference>
<dbReference type="RefSeq" id="WP_208261413.1">
    <property type="nucleotide sequence ID" value="NZ_JAGEOJ010000020.1"/>
</dbReference>
<comment type="caution">
    <text evidence="2">The sequence shown here is derived from an EMBL/GenBank/DDBJ whole genome shotgun (WGS) entry which is preliminary data.</text>
</comment>
<evidence type="ECO:0000259" key="1">
    <source>
        <dbReference type="Pfam" id="PF22649"/>
    </source>
</evidence>
<dbReference type="AlphaFoldDB" id="A0A939PNV8"/>
<dbReference type="Pfam" id="PF22649">
    <property type="entry name" value="Cgl0159"/>
    <property type="match status" value="1"/>
</dbReference>
<evidence type="ECO:0000313" key="2">
    <source>
        <dbReference type="EMBL" id="MBO2453389.1"/>
    </source>
</evidence>
<sequence length="296" mass="30533">MSTGTFAERYAELVETRAARPGAIAEAAARRARPGIPLGAAGRLMIIAADHPARGALRAGADPQAMGNRRDLLERICAGLARPGVHGVLATPDIMEDLLLLGELEGRFAIGSMNRGGLAGASFEIDDRFTAYTAAAIAAAGLDGGKMLLRVDLGDPATAPTLEACGNAVTELAAHDLPAMVEPFLSVRRDDGKIANVLTPEAMIKVISIASGLGATSAHTWLKVPVVDRMEEVMEASTLPALLLGGEVPDDPEAALAGWKAALDLPTVRGLIVGRSVLYPPGDDVAGAIDAAVELL</sequence>
<name>A0A939PNV8_9ACTN</name>
<organism evidence="2 3">
    <name type="scientific">Actinomadura barringtoniae</name>
    <dbReference type="NCBI Taxonomy" id="1427535"/>
    <lineage>
        <taxon>Bacteria</taxon>
        <taxon>Bacillati</taxon>
        <taxon>Actinomycetota</taxon>
        <taxon>Actinomycetes</taxon>
        <taxon>Streptosporangiales</taxon>
        <taxon>Thermomonosporaceae</taxon>
        <taxon>Actinomadura</taxon>
    </lineage>
</organism>
<dbReference type="SUPFAM" id="SSF51569">
    <property type="entry name" value="Aldolase"/>
    <property type="match status" value="1"/>
</dbReference>
<feature type="domain" description="Cgl0159-like" evidence="1">
    <location>
        <begin position="42"/>
        <end position="293"/>
    </location>
</feature>
<gene>
    <name evidence="2" type="ORF">J4573_40290</name>
</gene>
<keyword evidence="3" id="KW-1185">Reference proteome</keyword>
<dbReference type="EMBL" id="JAGEOJ010000020">
    <property type="protein sequence ID" value="MBO2453389.1"/>
    <property type="molecule type" value="Genomic_DNA"/>
</dbReference>
<accession>A0A939PNV8</accession>